<dbReference type="InterPro" id="IPR001660">
    <property type="entry name" value="SAM"/>
</dbReference>
<keyword evidence="4" id="KW-1185">Reference proteome</keyword>
<sequence>METVLGWDCKRVQQWLASAELPDDHRIAAAAAFVENDIDGFALASLANANSDAINTMNSNTLDLLRSQLGLVSYGLRLKLAAAIARLFAETSSPSQDSSFPISVLFVHPPLNIQTEQTQSIQFDSRNNCATAQYSPKEFRHFFLSSNNVDWKSTAIADHPLKFSANRLLNLYRNSQIRDFVGDENFFFKRSRKYKVPSSVLTVRKRVQKQLKQMFSNWNLTIFDKDTINQNPAIFEFVSRLNETSLLAIWQVPTAMDEIVKRATVRVFRRVGHGNEISDFVDNSGKYDLMNGFYLNSLLAKSQINTKNERNSELLPIYGESDSENYETDSEWERELKENERQKLLSSKDFAKRQQENLIDRNSDAAKNNFINIDDSEINLDILALVDNDNVFVRNPTSKSNQKQESDSFIHSRIAYCIELFEKEWRTKLFPKIAQDAFKIYKNRDTYADKYKSELDDITNRLLPNMTTEIVLVCRRDIKNPLVDHPISEKIVGKACENIRTIIHNRMELEWKCGIVNSDEPLYIVKPISQTKKETTAKKGMENAHSDWSDFSASDDDFQNNIIQNQRIVHLDDVSDEEKISVSSTNASAEIPAKKILQQKDESIDTTRIITIDKDDPPKTKEISPKNDYNAQKSQRSTSIPSVSVKKKVFDLISKLSEYYYPDSPEPPFPIDFDFSAADIQKYAAYQPFVVYSQSNVIDFRLDESKNTERDYSLLTDNLEDVFERWYPDPNSPVTSDAASDREFSEQHKRNSKLNSGGNYLKRLAECEIELVEYSDGQDDEDTVADDFWNSGLTSRRNLNSSGSESQIVKNILKKHKTHQVEGSNRVRKHDLDLWSEKVIINLGHADNETPIYIDEFLACKLMPHQTFMYTLQREVRLNNPHLPEHIK</sequence>
<evidence type="ECO:0000313" key="3">
    <source>
        <dbReference type="EMBL" id="KAJ3114420.1"/>
    </source>
</evidence>
<feature type="compositionally biased region" description="Polar residues" evidence="1">
    <location>
        <begin position="627"/>
        <end position="637"/>
    </location>
</feature>
<comment type="caution">
    <text evidence="3">The sequence shown here is derived from an EMBL/GenBank/DDBJ whole genome shotgun (WGS) entry which is preliminary data.</text>
</comment>
<organism evidence="3 4">
    <name type="scientific">Physocladia obscura</name>
    <dbReference type="NCBI Taxonomy" id="109957"/>
    <lineage>
        <taxon>Eukaryota</taxon>
        <taxon>Fungi</taxon>
        <taxon>Fungi incertae sedis</taxon>
        <taxon>Chytridiomycota</taxon>
        <taxon>Chytridiomycota incertae sedis</taxon>
        <taxon>Chytridiomycetes</taxon>
        <taxon>Chytridiales</taxon>
        <taxon>Chytriomycetaceae</taxon>
        <taxon>Physocladia</taxon>
    </lineage>
</organism>
<dbReference type="EMBL" id="JADGJH010001367">
    <property type="protein sequence ID" value="KAJ3114420.1"/>
    <property type="molecule type" value="Genomic_DNA"/>
</dbReference>
<proteinExistence type="predicted"/>
<feature type="domain" description="SAM" evidence="2">
    <location>
        <begin position="7"/>
        <end position="90"/>
    </location>
</feature>
<dbReference type="Proteomes" id="UP001211907">
    <property type="component" value="Unassembled WGS sequence"/>
</dbReference>
<dbReference type="SUPFAM" id="SSF47769">
    <property type="entry name" value="SAM/Pointed domain"/>
    <property type="match status" value="1"/>
</dbReference>
<dbReference type="PROSITE" id="PS50105">
    <property type="entry name" value="SAM_DOMAIN"/>
    <property type="match status" value="1"/>
</dbReference>
<name>A0AAD5SWG4_9FUNG</name>
<evidence type="ECO:0000256" key="1">
    <source>
        <dbReference type="SAM" id="MobiDB-lite"/>
    </source>
</evidence>
<reference evidence="3" key="1">
    <citation type="submission" date="2020-05" db="EMBL/GenBank/DDBJ databases">
        <title>Phylogenomic resolution of chytrid fungi.</title>
        <authorList>
            <person name="Stajich J.E."/>
            <person name="Amses K."/>
            <person name="Simmons R."/>
            <person name="Seto K."/>
            <person name="Myers J."/>
            <person name="Bonds A."/>
            <person name="Quandt C.A."/>
            <person name="Barry K."/>
            <person name="Liu P."/>
            <person name="Grigoriev I."/>
            <person name="Longcore J.E."/>
            <person name="James T.Y."/>
        </authorList>
    </citation>
    <scope>NUCLEOTIDE SEQUENCE</scope>
    <source>
        <strain evidence="3">JEL0513</strain>
    </source>
</reference>
<dbReference type="AlphaFoldDB" id="A0AAD5SWG4"/>
<dbReference type="InterPro" id="IPR013761">
    <property type="entry name" value="SAM/pointed_sf"/>
</dbReference>
<feature type="non-terminal residue" evidence="3">
    <location>
        <position position="1"/>
    </location>
</feature>
<protein>
    <recommendedName>
        <fullName evidence="2">SAM domain-containing protein</fullName>
    </recommendedName>
</protein>
<dbReference type="SMART" id="SM00454">
    <property type="entry name" value="SAM"/>
    <property type="match status" value="1"/>
</dbReference>
<feature type="compositionally biased region" description="Basic and acidic residues" evidence="1">
    <location>
        <begin position="611"/>
        <end position="625"/>
    </location>
</feature>
<feature type="compositionally biased region" description="Basic and acidic residues" evidence="1">
    <location>
        <begin position="739"/>
        <end position="749"/>
    </location>
</feature>
<accession>A0AAD5SWG4</accession>
<feature type="region of interest" description="Disordered" evidence="1">
    <location>
        <begin position="611"/>
        <end position="637"/>
    </location>
</feature>
<feature type="region of interest" description="Disordered" evidence="1">
    <location>
        <begin position="730"/>
        <end position="755"/>
    </location>
</feature>
<evidence type="ECO:0000313" key="4">
    <source>
        <dbReference type="Proteomes" id="UP001211907"/>
    </source>
</evidence>
<dbReference type="InterPro" id="IPR056026">
    <property type="entry name" value="DUF7607"/>
</dbReference>
<dbReference type="Gene3D" id="1.10.150.50">
    <property type="entry name" value="Transcription Factor, Ets-1"/>
    <property type="match status" value="1"/>
</dbReference>
<dbReference type="Pfam" id="PF24580">
    <property type="entry name" value="DUF7607"/>
    <property type="match status" value="1"/>
</dbReference>
<evidence type="ECO:0000259" key="2">
    <source>
        <dbReference type="PROSITE" id="PS50105"/>
    </source>
</evidence>
<gene>
    <name evidence="3" type="ORF">HK100_001662</name>
</gene>